<dbReference type="Proteomes" id="UP000784294">
    <property type="component" value="Unassembled WGS sequence"/>
</dbReference>
<evidence type="ECO:0000313" key="1">
    <source>
        <dbReference type="EMBL" id="VEL28103.1"/>
    </source>
</evidence>
<keyword evidence="2" id="KW-1185">Reference proteome</keyword>
<accession>A0A3S5ANI0</accession>
<name>A0A3S5ANI0_9PLAT</name>
<reference evidence="1" key="1">
    <citation type="submission" date="2018-11" db="EMBL/GenBank/DDBJ databases">
        <authorList>
            <consortium name="Pathogen Informatics"/>
        </authorList>
    </citation>
    <scope>NUCLEOTIDE SEQUENCE</scope>
</reference>
<organism evidence="1 2">
    <name type="scientific">Protopolystoma xenopodis</name>
    <dbReference type="NCBI Taxonomy" id="117903"/>
    <lineage>
        <taxon>Eukaryota</taxon>
        <taxon>Metazoa</taxon>
        <taxon>Spiralia</taxon>
        <taxon>Lophotrochozoa</taxon>
        <taxon>Platyhelminthes</taxon>
        <taxon>Monogenea</taxon>
        <taxon>Polyopisthocotylea</taxon>
        <taxon>Polystomatidea</taxon>
        <taxon>Polystomatidae</taxon>
        <taxon>Protopolystoma</taxon>
    </lineage>
</organism>
<dbReference type="AlphaFoldDB" id="A0A3S5ANI0"/>
<comment type="caution">
    <text evidence="1">The sequence shown here is derived from an EMBL/GenBank/DDBJ whole genome shotgun (WGS) entry which is preliminary data.</text>
</comment>
<feature type="non-terminal residue" evidence="1">
    <location>
        <position position="94"/>
    </location>
</feature>
<gene>
    <name evidence="1" type="ORF">PXEA_LOCUS21543</name>
</gene>
<dbReference type="EMBL" id="CAAALY010092346">
    <property type="protein sequence ID" value="VEL28103.1"/>
    <property type="molecule type" value="Genomic_DNA"/>
</dbReference>
<proteinExistence type="predicted"/>
<sequence length="94" mass="9945">MAAAGWAIFSPDSRARLISALAGVPGPRLGESGPHSTCSSGRWATGLAAGPEVWQERHQSFVLVYNLTVDSARLEAVGGGWWVVAPTEDIFEAH</sequence>
<protein>
    <submittedName>
        <fullName evidence="1">Uncharacterized protein</fullName>
    </submittedName>
</protein>
<evidence type="ECO:0000313" key="2">
    <source>
        <dbReference type="Proteomes" id="UP000784294"/>
    </source>
</evidence>